<dbReference type="InterPro" id="IPR016193">
    <property type="entry name" value="Cytidine_deaminase-like"/>
</dbReference>
<evidence type="ECO:0000256" key="1">
    <source>
        <dbReference type="ARBA" id="ARBA00022723"/>
    </source>
</evidence>
<dbReference type="GO" id="GO:0002100">
    <property type="term" value="P:tRNA wobble adenosine to inosine editing"/>
    <property type="evidence" value="ECO:0007669"/>
    <property type="project" value="TreeGrafter"/>
</dbReference>
<keyword evidence="1" id="KW-0479">Metal-binding</keyword>
<keyword evidence="2" id="KW-0862">Zinc</keyword>
<evidence type="ECO:0000256" key="2">
    <source>
        <dbReference type="ARBA" id="ARBA00022833"/>
    </source>
</evidence>
<dbReference type="SUPFAM" id="SSF53927">
    <property type="entry name" value="Cytidine deaminase-like"/>
    <property type="match status" value="1"/>
</dbReference>
<dbReference type="AlphaFoldDB" id="A0A918TMA6"/>
<evidence type="ECO:0000259" key="4">
    <source>
        <dbReference type="PROSITE" id="PS51747"/>
    </source>
</evidence>
<dbReference type="InterPro" id="IPR002125">
    <property type="entry name" value="CMP_dCMP_dom"/>
</dbReference>
<dbReference type="PROSITE" id="PS51318">
    <property type="entry name" value="TAT"/>
    <property type="match status" value="1"/>
</dbReference>
<comment type="caution">
    <text evidence="5">The sequence shown here is derived from an EMBL/GenBank/DDBJ whole genome shotgun (WGS) entry which is preliminary data.</text>
</comment>
<evidence type="ECO:0000256" key="3">
    <source>
        <dbReference type="SAM" id="SignalP"/>
    </source>
</evidence>
<dbReference type="Pfam" id="PF00383">
    <property type="entry name" value="dCMP_cyt_deam_1"/>
    <property type="match status" value="1"/>
</dbReference>
<dbReference type="InterPro" id="IPR006311">
    <property type="entry name" value="TAT_signal"/>
</dbReference>
<accession>A0A918TMA6</accession>
<keyword evidence="3" id="KW-0732">Signal</keyword>
<reference evidence="5" key="1">
    <citation type="journal article" date="2014" name="Int. J. Syst. Evol. Microbiol.">
        <title>Complete genome sequence of Corynebacterium casei LMG S-19264T (=DSM 44701T), isolated from a smear-ripened cheese.</title>
        <authorList>
            <consortium name="US DOE Joint Genome Institute (JGI-PGF)"/>
            <person name="Walter F."/>
            <person name="Albersmeier A."/>
            <person name="Kalinowski J."/>
            <person name="Ruckert C."/>
        </authorList>
    </citation>
    <scope>NUCLEOTIDE SEQUENCE</scope>
    <source>
        <strain evidence="5">JCM 4633</strain>
    </source>
</reference>
<proteinExistence type="predicted"/>
<dbReference type="RefSeq" id="WP_190110190.1">
    <property type="nucleotide sequence ID" value="NZ_BMVB01000008.1"/>
</dbReference>
<protein>
    <recommendedName>
        <fullName evidence="4">CMP/dCMP-type deaminase domain-containing protein</fullName>
    </recommendedName>
</protein>
<dbReference type="PROSITE" id="PS00903">
    <property type="entry name" value="CYT_DCMP_DEAMINASES_1"/>
    <property type="match status" value="1"/>
</dbReference>
<dbReference type="GO" id="GO:0008270">
    <property type="term" value="F:zinc ion binding"/>
    <property type="evidence" value="ECO:0007669"/>
    <property type="project" value="InterPro"/>
</dbReference>
<dbReference type="Gene3D" id="3.40.140.10">
    <property type="entry name" value="Cytidine Deaminase, domain 2"/>
    <property type="match status" value="1"/>
</dbReference>
<dbReference type="InterPro" id="IPR016192">
    <property type="entry name" value="APOBEC/CMP_deaminase_Zn-bd"/>
</dbReference>
<dbReference type="GO" id="GO:0052717">
    <property type="term" value="F:tRNA-specific adenosine-34 deaminase activity"/>
    <property type="evidence" value="ECO:0007669"/>
    <property type="project" value="TreeGrafter"/>
</dbReference>
<dbReference type="CDD" id="cd01285">
    <property type="entry name" value="nucleoside_deaminase"/>
    <property type="match status" value="1"/>
</dbReference>
<feature type="domain" description="CMP/dCMP-type deaminase" evidence="4">
    <location>
        <begin position="50"/>
        <end position="165"/>
    </location>
</feature>
<feature type="signal peptide" evidence="3">
    <location>
        <begin position="1"/>
        <end position="30"/>
    </location>
</feature>
<organism evidence="5 6">
    <name type="scientific">Streptomyces cinnamoneus</name>
    <name type="common">Streptoverticillium cinnamoneum</name>
    <dbReference type="NCBI Taxonomy" id="53446"/>
    <lineage>
        <taxon>Bacteria</taxon>
        <taxon>Bacillati</taxon>
        <taxon>Actinomycetota</taxon>
        <taxon>Actinomycetes</taxon>
        <taxon>Kitasatosporales</taxon>
        <taxon>Streptomycetaceae</taxon>
        <taxon>Streptomyces</taxon>
        <taxon>Streptomyces cinnamoneus group</taxon>
    </lineage>
</organism>
<evidence type="ECO:0000313" key="6">
    <source>
        <dbReference type="Proteomes" id="UP000646244"/>
    </source>
</evidence>
<dbReference type="EMBL" id="BMVB01000008">
    <property type="protein sequence ID" value="GHC51366.1"/>
    <property type="molecule type" value="Genomic_DNA"/>
</dbReference>
<sequence>MTSLPPSRRRFLTVTAAAAGAAAPLPFAPAAPAASAGTGWSEDWPPQLRAAVRRAMPVAVEYARSSVKWPFGAVLVDAATGAVGPGAGNTTESGDPTGHAETNLVRLAAADGIALAGHVVVTTAEPCAMCAGALLWGGARGIAYGTSVAKLIAWGMPQIDVSVDELVRRTRGLPHPALARDVRAGLTDPLYRT</sequence>
<dbReference type="PROSITE" id="PS51747">
    <property type="entry name" value="CYT_DCMP_DEAMINASES_2"/>
    <property type="match status" value="1"/>
</dbReference>
<dbReference type="PANTHER" id="PTHR11079:SF202">
    <property type="entry name" value="TRNA-SPECIFIC ADENOSINE DEAMINASE"/>
    <property type="match status" value="1"/>
</dbReference>
<feature type="chain" id="PRO_5036930025" description="CMP/dCMP-type deaminase domain-containing protein" evidence="3">
    <location>
        <begin position="31"/>
        <end position="193"/>
    </location>
</feature>
<dbReference type="Proteomes" id="UP000646244">
    <property type="component" value="Unassembled WGS sequence"/>
</dbReference>
<dbReference type="PANTHER" id="PTHR11079">
    <property type="entry name" value="CYTOSINE DEAMINASE FAMILY MEMBER"/>
    <property type="match status" value="1"/>
</dbReference>
<name>A0A918TMA6_STRCJ</name>
<reference evidence="5" key="2">
    <citation type="submission" date="2020-09" db="EMBL/GenBank/DDBJ databases">
        <authorList>
            <person name="Sun Q."/>
            <person name="Ohkuma M."/>
        </authorList>
    </citation>
    <scope>NUCLEOTIDE SEQUENCE</scope>
    <source>
        <strain evidence="5">JCM 4633</strain>
    </source>
</reference>
<evidence type="ECO:0000313" key="5">
    <source>
        <dbReference type="EMBL" id="GHC51366.1"/>
    </source>
</evidence>
<gene>
    <name evidence="5" type="ORF">GCM10010507_29120</name>
</gene>